<reference evidence="3 4" key="1">
    <citation type="submission" date="2014-09" db="EMBL/GenBank/DDBJ databases">
        <authorList>
            <person name="Chan K.-G."/>
        </authorList>
    </citation>
    <scope>NUCLEOTIDE SEQUENCE [LARGE SCALE GENOMIC DNA]</scope>
    <source>
        <strain evidence="3 4">ND07</strain>
    </source>
</reference>
<dbReference type="RefSeq" id="WP_038413300.1">
    <property type="nucleotide sequence ID" value="NZ_CP009455.1"/>
</dbReference>
<dbReference type="Pfam" id="PF07978">
    <property type="entry name" value="NIPSNAP"/>
    <property type="match status" value="2"/>
</dbReference>
<feature type="domain" description="NIPSNAP" evidence="2">
    <location>
        <begin position="5"/>
        <end position="74"/>
    </location>
</feature>
<dbReference type="KEGG" id="psw:LK03_15980"/>
<dbReference type="PANTHER" id="PTHR21017:SF17">
    <property type="entry name" value="PROTEIN NIPSNAP"/>
    <property type="match status" value="1"/>
</dbReference>
<dbReference type="InterPro" id="IPR011008">
    <property type="entry name" value="Dimeric_a/b-barrel"/>
</dbReference>
<evidence type="ECO:0000256" key="1">
    <source>
        <dbReference type="ARBA" id="ARBA00005291"/>
    </source>
</evidence>
<accession>A0A089WVS9</accession>
<dbReference type="Proteomes" id="UP000029493">
    <property type="component" value="Chromosome"/>
</dbReference>
<proteinExistence type="inferred from homology"/>
<sequence length="208" mass="23194">MSHDYELIRFTLRVRTPAQALPRLQQALAEALEGVELVGCWLSEIGPQNTVALLRRFASPAIKAAERSRVLEAADGFGIGEWILEQHIDDYRLFPFLEPLAPGAHGPFYELREYDLVPSGLAPTLAGWRKAVGPRTAPGYSAVFAAFYATSGRVPRYLHIWPYATLEQRLEVRTRAVHDGVWPPENSAPQLQKMNSVVYLPAGFSPLQ</sequence>
<keyword evidence="4" id="KW-1185">Reference proteome</keyword>
<dbReference type="InterPro" id="IPR051557">
    <property type="entry name" value="NipSnap_domain"/>
</dbReference>
<organism evidence="3 4">
    <name type="scientific">Pseudomonas cremoricolorata</name>
    <dbReference type="NCBI Taxonomy" id="157783"/>
    <lineage>
        <taxon>Bacteria</taxon>
        <taxon>Pseudomonadati</taxon>
        <taxon>Pseudomonadota</taxon>
        <taxon>Gammaproteobacteria</taxon>
        <taxon>Pseudomonadales</taxon>
        <taxon>Pseudomonadaceae</taxon>
        <taxon>Pseudomonas</taxon>
    </lineage>
</organism>
<evidence type="ECO:0000313" key="4">
    <source>
        <dbReference type="Proteomes" id="UP000029493"/>
    </source>
</evidence>
<name>A0A089WVS9_9PSED</name>
<dbReference type="PANTHER" id="PTHR21017">
    <property type="entry name" value="NIPSNAP-RELATED"/>
    <property type="match status" value="1"/>
</dbReference>
<comment type="similarity">
    <text evidence="1">Belongs to the NipSnap family.</text>
</comment>
<dbReference type="OrthoDB" id="6182832at2"/>
<dbReference type="eggNOG" id="ENOG50305ZK">
    <property type="taxonomic scope" value="Bacteria"/>
</dbReference>
<dbReference type="STRING" id="157783.LK03_15980"/>
<evidence type="ECO:0000259" key="2">
    <source>
        <dbReference type="Pfam" id="PF07978"/>
    </source>
</evidence>
<dbReference type="SUPFAM" id="SSF54909">
    <property type="entry name" value="Dimeric alpha+beta barrel"/>
    <property type="match status" value="2"/>
</dbReference>
<feature type="domain" description="NIPSNAP" evidence="2">
    <location>
        <begin position="109"/>
        <end position="206"/>
    </location>
</feature>
<evidence type="ECO:0000313" key="3">
    <source>
        <dbReference type="EMBL" id="AIR90677.1"/>
    </source>
</evidence>
<gene>
    <name evidence="3" type="ORF">LK03_15980</name>
</gene>
<dbReference type="AlphaFoldDB" id="A0A089WVS9"/>
<dbReference type="EMBL" id="CP009455">
    <property type="protein sequence ID" value="AIR90677.1"/>
    <property type="molecule type" value="Genomic_DNA"/>
</dbReference>
<dbReference type="Gene3D" id="3.30.70.100">
    <property type="match status" value="2"/>
</dbReference>
<dbReference type="InterPro" id="IPR012577">
    <property type="entry name" value="NIPSNAP"/>
</dbReference>
<protein>
    <submittedName>
        <fullName evidence="3">NIPSNAP family protein</fullName>
    </submittedName>
</protein>